<dbReference type="AlphaFoldDB" id="A0AAE1NFA3"/>
<sequence>MYVHQGKNNNDSVHVLLLFGVRYVLLFFGVRYVLLFSGVRYVLLFFGVRYVLLFSGVRYVLLFSGVRYVLLFSGVRYVLLFSGVLFVQLFMTSVKAAKVSLSLMLLDYYSVRYQLILHCERGLILIKGVEKGKSEGRRWGRGNG</sequence>
<keyword evidence="1" id="KW-0472">Membrane</keyword>
<feature type="transmembrane region" description="Helical" evidence="1">
    <location>
        <begin position="68"/>
        <end position="91"/>
    </location>
</feature>
<accession>A0AAE1NFA3</accession>
<keyword evidence="1" id="KW-1133">Transmembrane helix</keyword>
<proteinExistence type="predicted"/>
<evidence type="ECO:0000313" key="3">
    <source>
        <dbReference type="Proteomes" id="UP001292094"/>
    </source>
</evidence>
<gene>
    <name evidence="2" type="ORF">Pmani_038850</name>
</gene>
<keyword evidence="3" id="KW-1185">Reference proteome</keyword>
<protein>
    <submittedName>
        <fullName evidence="2">Uncharacterized protein</fullName>
    </submittedName>
</protein>
<organism evidence="2 3">
    <name type="scientific">Petrolisthes manimaculis</name>
    <dbReference type="NCBI Taxonomy" id="1843537"/>
    <lineage>
        <taxon>Eukaryota</taxon>
        <taxon>Metazoa</taxon>
        <taxon>Ecdysozoa</taxon>
        <taxon>Arthropoda</taxon>
        <taxon>Crustacea</taxon>
        <taxon>Multicrustacea</taxon>
        <taxon>Malacostraca</taxon>
        <taxon>Eumalacostraca</taxon>
        <taxon>Eucarida</taxon>
        <taxon>Decapoda</taxon>
        <taxon>Pleocyemata</taxon>
        <taxon>Anomura</taxon>
        <taxon>Galatheoidea</taxon>
        <taxon>Porcellanidae</taxon>
        <taxon>Petrolisthes</taxon>
    </lineage>
</organism>
<evidence type="ECO:0000313" key="2">
    <source>
        <dbReference type="EMBL" id="KAK4288104.1"/>
    </source>
</evidence>
<dbReference type="EMBL" id="JAWZYT010006485">
    <property type="protein sequence ID" value="KAK4288104.1"/>
    <property type="molecule type" value="Genomic_DNA"/>
</dbReference>
<reference evidence="2" key="1">
    <citation type="submission" date="2023-11" db="EMBL/GenBank/DDBJ databases">
        <title>Genome assemblies of two species of porcelain crab, Petrolisthes cinctipes and Petrolisthes manimaculis (Anomura: Porcellanidae).</title>
        <authorList>
            <person name="Angst P."/>
        </authorList>
    </citation>
    <scope>NUCLEOTIDE SEQUENCE</scope>
    <source>
        <strain evidence="2">PB745_02</strain>
        <tissue evidence="2">Gill</tissue>
    </source>
</reference>
<comment type="caution">
    <text evidence="2">The sequence shown here is derived from an EMBL/GenBank/DDBJ whole genome shotgun (WGS) entry which is preliminary data.</text>
</comment>
<feature type="transmembrane region" description="Helical" evidence="1">
    <location>
        <begin position="41"/>
        <end position="62"/>
    </location>
</feature>
<dbReference type="Proteomes" id="UP001292094">
    <property type="component" value="Unassembled WGS sequence"/>
</dbReference>
<name>A0AAE1NFA3_9EUCA</name>
<evidence type="ECO:0000256" key="1">
    <source>
        <dbReference type="SAM" id="Phobius"/>
    </source>
</evidence>
<feature type="transmembrane region" description="Helical" evidence="1">
    <location>
        <begin position="12"/>
        <end position="34"/>
    </location>
</feature>
<keyword evidence="1" id="KW-0812">Transmembrane</keyword>